<dbReference type="PANTHER" id="PTHR34387:SF1">
    <property type="entry name" value="PERIPLASMIC IMMUNOGENIC PROTEIN"/>
    <property type="match status" value="1"/>
</dbReference>
<dbReference type="Proteomes" id="UP000255098">
    <property type="component" value="Unassembled WGS sequence"/>
</dbReference>
<feature type="signal peptide" evidence="1">
    <location>
        <begin position="1"/>
        <end position="19"/>
    </location>
</feature>
<dbReference type="InterPro" id="IPR007497">
    <property type="entry name" value="SIMPL/DUF541"/>
</dbReference>
<dbReference type="EMBL" id="UGSP01000001">
    <property type="protein sequence ID" value="SUB23775.1"/>
    <property type="molecule type" value="Genomic_DNA"/>
</dbReference>
<evidence type="ECO:0000313" key="2">
    <source>
        <dbReference type="EMBL" id="SUB23775.1"/>
    </source>
</evidence>
<dbReference type="Pfam" id="PF04402">
    <property type="entry name" value="SIMPL"/>
    <property type="match status" value="1"/>
</dbReference>
<name>A0A379AQX2_AVIAV</name>
<gene>
    <name evidence="2" type="ORF">NCTC11297_00789</name>
</gene>
<proteinExistence type="predicted"/>
<evidence type="ECO:0000256" key="1">
    <source>
        <dbReference type="SAM" id="SignalP"/>
    </source>
</evidence>
<feature type="chain" id="PRO_5016846554" evidence="1">
    <location>
        <begin position="20"/>
        <end position="232"/>
    </location>
</feature>
<keyword evidence="1" id="KW-0732">Signal</keyword>
<reference evidence="2 3" key="1">
    <citation type="submission" date="2018-06" db="EMBL/GenBank/DDBJ databases">
        <authorList>
            <consortium name="Pathogen Informatics"/>
            <person name="Doyle S."/>
        </authorList>
    </citation>
    <scope>NUCLEOTIDE SEQUENCE [LARGE SCALE GENOMIC DNA]</scope>
    <source>
        <strain evidence="3">NCTC 11297</strain>
    </source>
</reference>
<dbReference type="Gene3D" id="3.30.110.170">
    <property type="entry name" value="Protein of unknown function (DUF541), domain 1"/>
    <property type="match status" value="1"/>
</dbReference>
<dbReference type="GeneID" id="300133006"/>
<dbReference type="Gene3D" id="3.30.70.2970">
    <property type="entry name" value="Protein of unknown function (DUF541), domain 2"/>
    <property type="match status" value="1"/>
</dbReference>
<dbReference type="GO" id="GO:0006974">
    <property type="term" value="P:DNA damage response"/>
    <property type="evidence" value="ECO:0007669"/>
    <property type="project" value="TreeGrafter"/>
</dbReference>
<dbReference type="RefSeq" id="WP_172459064.1">
    <property type="nucleotide sequence ID" value="NZ_UGSP01000001.1"/>
</dbReference>
<protein>
    <submittedName>
        <fullName evidence="2">Predicted periplasmic/secreted protein</fullName>
    </submittedName>
</protein>
<dbReference type="AlphaFoldDB" id="A0A379AQX2"/>
<sequence>MRLGYLSLVLLALPLTAFSAESVEKQNIVSFSVEVEQEISHDLLKATLFTQAENKDLAAANNEVSKKINRAFEILKAYPDVELRDNSRSTQIRYDDKGKQNGWVARGQLALQSKNSESLSKAITELNGILAIEYVDSEVSSAAISQVEDQMMQQALTRLNRKATLIQQSLGAKGYQIVNLNIRTPMESGRFVARPYAAMAKMASPASSEVQLSNGKANVRASIEAKIQLIQE</sequence>
<organism evidence="2 3">
    <name type="scientific">Avibacterium avium</name>
    <name type="common">Pasteurella avium</name>
    <dbReference type="NCBI Taxonomy" id="751"/>
    <lineage>
        <taxon>Bacteria</taxon>
        <taxon>Pseudomonadati</taxon>
        <taxon>Pseudomonadota</taxon>
        <taxon>Gammaproteobacteria</taxon>
        <taxon>Pasteurellales</taxon>
        <taxon>Pasteurellaceae</taxon>
        <taxon>Avibacterium</taxon>
    </lineage>
</organism>
<dbReference type="InterPro" id="IPR052022">
    <property type="entry name" value="26kDa_periplasmic_antigen"/>
</dbReference>
<dbReference type="PANTHER" id="PTHR34387">
    <property type="entry name" value="SLR1258 PROTEIN"/>
    <property type="match status" value="1"/>
</dbReference>
<accession>A0A379AQX2</accession>
<evidence type="ECO:0000313" key="3">
    <source>
        <dbReference type="Proteomes" id="UP000255098"/>
    </source>
</evidence>
<keyword evidence="3" id="KW-1185">Reference proteome</keyword>